<dbReference type="InterPro" id="IPR018303">
    <property type="entry name" value="ATPase_P-typ_P_site"/>
</dbReference>
<evidence type="ECO:0000256" key="8">
    <source>
        <dbReference type="ARBA" id="ARBA00023136"/>
    </source>
</evidence>
<dbReference type="SUPFAM" id="SSF81653">
    <property type="entry name" value="Calcium ATPase, transduction domain A"/>
    <property type="match status" value="1"/>
</dbReference>
<dbReference type="SMART" id="SM00831">
    <property type="entry name" value="Cation_ATPase_N"/>
    <property type="match status" value="1"/>
</dbReference>
<evidence type="ECO:0000256" key="10">
    <source>
        <dbReference type="RuleBase" id="RU362083"/>
    </source>
</evidence>
<reference evidence="12" key="1">
    <citation type="submission" date="2024-02" db="EMBL/GenBank/DDBJ databases">
        <authorList>
            <consortium name="ELIXIR-Norway"/>
            <consortium name="Elixir Norway"/>
        </authorList>
    </citation>
    <scope>NUCLEOTIDE SEQUENCE</scope>
</reference>
<dbReference type="SUPFAM" id="SSF56784">
    <property type="entry name" value="HAD-like"/>
    <property type="match status" value="1"/>
</dbReference>
<evidence type="ECO:0000313" key="13">
    <source>
        <dbReference type="Proteomes" id="UP001497444"/>
    </source>
</evidence>
<keyword evidence="7 10" id="KW-1133">Transmembrane helix</keyword>
<dbReference type="PRINTS" id="PR00120">
    <property type="entry name" value="HATPASE"/>
</dbReference>
<dbReference type="NCBIfam" id="TIGR01647">
    <property type="entry name" value="ATPase-IIIA_H"/>
    <property type="match status" value="1"/>
</dbReference>
<evidence type="ECO:0000259" key="11">
    <source>
        <dbReference type="SMART" id="SM00831"/>
    </source>
</evidence>
<dbReference type="Pfam" id="PF00702">
    <property type="entry name" value="Hydrolase"/>
    <property type="match status" value="1"/>
</dbReference>
<dbReference type="Pfam" id="PF00690">
    <property type="entry name" value="Cation_ATPase_N"/>
    <property type="match status" value="1"/>
</dbReference>
<evidence type="ECO:0000256" key="1">
    <source>
        <dbReference type="ARBA" id="ARBA00004141"/>
    </source>
</evidence>
<organism evidence="12 13">
    <name type="scientific">Sphagnum jensenii</name>
    <dbReference type="NCBI Taxonomy" id="128206"/>
    <lineage>
        <taxon>Eukaryota</taxon>
        <taxon>Viridiplantae</taxon>
        <taxon>Streptophyta</taxon>
        <taxon>Embryophyta</taxon>
        <taxon>Bryophyta</taxon>
        <taxon>Sphagnophytina</taxon>
        <taxon>Sphagnopsida</taxon>
        <taxon>Sphagnales</taxon>
        <taxon>Sphagnaceae</taxon>
        <taxon>Sphagnum</taxon>
    </lineage>
</organism>
<evidence type="ECO:0000256" key="7">
    <source>
        <dbReference type="ARBA" id="ARBA00022989"/>
    </source>
</evidence>
<dbReference type="NCBIfam" id="TIGR01494">
    <property type="entry name" value="ATPase_P-type"/>
    <property type="match status" value="2"/>
</dbReference>
<feature type="transmembrane region" description="Helical" evidence="10">
    <location>
        <begin position="327"/>
        <end position="349"/>
    </location>
</feature>
<dbReference type="CDD" id="cd02076">
    <property type="entry name" value="P-type_ATPase_H"/>
    <property type="match status" value="1"/>
</dbReference>
<comment type="subcellular location">
    <subcellularLocation>
        <location evidence="10">Cell membrane</location>
        <topology evidence="10">Multi-pass membrane protein</topology>
    </subcellularLocation>
    <subcellularLocation>
        <location evidence="1">Membrane</location>
        <topology evidence="1">Multi-pass membrane protein</topology>
    </subcellularLocation>
</comment>
<dbReference type="Gene3D" id="3.40.1110.10">
    <property type="entry name" value="Calcium-transporting ATPase, cytoplasmic domain N"/>
    <property type="match status" value="1"/>
</dbReference>
<accession>A0ABP0XGY8</accession>
<dbReference type="SFLD" id="SFLDG00002">
    <property type="entry name" value="C1.7:_P-type_atpase_like"/>
    <property type="match status" value="1"/>
</dbReference>
<feature type="transmembrane region" description="Helical" evidence="10">
    <location>
        <begin position="696"/>
        <end position="718"/>
    </location>
</feature>
<keyword evidence="10" id="KW-0460">Magnesium</keyword>
<comment type="catalytic activity">
    <reaction evidence="9 10">
        <text>ATP + H2O + H(+)(in) = ADP + phosphate + 2 H(+)(out)</text>
        <dbReference type="Rhea" id="RHEA:20852"/>
        <dbReference type="ChEBI" id="CHEBI:15377"/>
        <dbReference type="ChEBI" id="CHEBI:15378"/>
        <dbReference type="ChEBI" id="CHEBI:30616"/>
        <dbReference type="ChEBI" id="CHEBI:43474"/>
        <dbReference type="ChEBI" id="CHEBI:456216"/>
        <dbReference type="EC" id="7.1.2.1"/>
    </reaction>
</comment>
<dbReference type="PRINTS" id="PR00119">
    <property type="entry name" value="CATATPASE"/>
</dbReference>
<dbReference type="InterPro" id="IPR044492">
    <property type="entry name" value="P_typ_ATPase_HD_dom"/>
</dbReference>
<dbReference type="InterPro" id="IPR001757">
    <property type="entry name" value="P_typ_ATPase"/>
</dbReference>
<feature type="transmembrane region" description="Helical" evidence="10">
    <location>
        <begin position="761"/>
        <end position="782"/>
    </location>
</feature>
<keyword evidence="6 10" id="KW-1278">Translocase</keyword>
<keyword evidence="10" id="KW-0375">Hydrogen ion transport</keyword>
<evidence type="ECO:0000256" key="6">
    <source>
        <dbReference type="ARBA" id="ARBA00022967"/>
    </source>
</evidence>
<dbReference type="SUPFAM" id="SSF81665">
    <property type="entry name" value="Calcium ATPase, transmembrane domain M"/>
    <property type="match status" value="1"/>
</dbReference>
<feature type="transmembrane region" description="Helical" evidence="10">
    <location>
        <begin position="111"/>
        <end position="134"/>
    </location>
</feature>
<dbReference type="PANTHER" id="PTHR42861">
    <property type="entry name" value="CALCIUM-TRANSPORTING ATPASE"/>
    <property type="match status" value="1"/>
</dbReference>
<dbReference type="SFLD" id="SFLDF00027">
    <property type="entry name" value="p-type_atpase"/>
    <property type="match status" value="1"/>
</dbReference>
<feature type="domain" description="Cation-transporting P-type ATPase N-terminal" evidence="11">
    <location>
        <begin position="63"/>
        <end position="135"/>
    </location>
</feature>
<dbReference type="EC" id="7.1.2.1" evidence="10"/>
<keyword evidence="3 10" id="KW-0812">Transmembrane</keyword>
<evidence type="ECO:0000256" key="2">
    <source>
        <dbReference type="ARBA" id="ARBA00008804"/>
    </source>
</evidence>
<name>A0ABP0XGY8_9BRYO</name>
<evidence type="ECO:0000256" key="5">
    <source>
        <dbReference type="ARBA" id="ARBA00022840"/>
    </source>
</evidence>
<dbReference type="InterPro" id="IPR023299">
    <property type="entry name" value="ATPase_P-typ_cyto_dom_N"/>
</dbReference>
<dbReference type="EMBL" id="OZ020103">
    <property type="protein sequence ID" value="CAK9277874.1"/>
    <property type="molecule type" value="Genomic_DNA"/>
</dbReference>
<evidence type="ECO:0000256" key="4">
    <source>
        <dbReference type="ARBA" id="ARBA00022741"/>
    </source>
</evidence>
<proteinExistence type="inferred from homology"/>
<dbReference type="InterPro" id="IPR008250">
    <property type="entry name" value="ATPase_P-typ_transduc_dom_A_sf"/>
</dbReference>
<feature type="transmembrane region" description="Helical" evidence="10">
    <location>
        <begin position="835"/>
        <end position="856"/>
    </location>
</feature>
<gene>
    <name evidence="12" type="ORF">CSSPJE1EN1_LOCUS23352</name>
</gene>
<dbReference type="InterPro" id="IPR023298">
    <property type="entry name" value="ATPase_P-typ_TM_dom_sf"/>
</dbReference>
<dbReference type="Gene3D" id="2.70.150.10">
    <property type="entry name" value="Calcium-transporting ATPase, cytoplasmic transduction domain A"/>
    <property type="match status" value="1"/>
</dbReference>
<keyword evidence="10" id="KW-0406">Ion transport</keyword>
<dbReference type="InterPro" id="IPR004014">
    <property type="entry name" value="ATPase_P-typ_cation-transptr_N"/>
</dbReference>
<dbReference type="InterPro" id="IPR036412">
    <property type="entry name" value="HAD-like_sf"/>
</dbReference>
<dbReference type="Pfam" id="PF00122">
    <property type="entry name" value="E1-E2_ATPase"/>
    <property type="match status" value="1"/>
</dbReference>
<evidence type="ECO:0000256" key="9">
    <source>
        <dbReference type="ARBA" id="ARBA00048122"/>
    </source>
</evidence>
<protein>
    <recommendedName>
        <fullName evidence="10">Plasma membrane ATPase</fullName>
        <ecNumber evidence="10">7.1.2.1</ecNumber>
    </recommendedName>
</protein>
<dbReference type="SFLD" id="SFLDS00003">
    <property type="entry name" value="Haloacid_Dehalogenase"/>
    <property type="match status" value="1"/>
</dbReference>
<feature type="transmembrane region" description="Helical" evidence="10">
    <location>
        <begin position="868"/>
        <end position="885"/>
    </location>
</feature>
<dbReference type="InterPro" id="IPR006534">
    <property type="entry name" value="P-type_ATPase_IIIA"/>
</dbReference>
<dbReference type="Proteomes" id="UP001497444">
    <property type="component" value="Chromosome 8"/>
</dbReference>
<keyword evidence="8 10" id="KW-0472">Membrane</keyword>
<evidence type="ECO:0000313" key="12">
    <source>
        <dbReference type="EMBL" id="CAK9277874.1"/>
    </source>
</evidence>
<dbReference type="PROSITE" id="PS00154">
    <property type="entry name" value="ATPASE_E1_E2"/>
    <property type="match status" value="1"/>
</dbReference>
<comment type="similarity">
    <text evidence="2 10">Belongs to the cation transport ATPase (P-type) (TC 3.A.3) family. Type IIIA subfamily.</text>
</comment>
<feature type="transmembrane region" description="Helical" evidence="10">
    <location>
        <begin position="289"/>
        <end position="315"/>
    </location>
</feature>
<keyword evidence="5 10" id="KW-0067">ATP-binding</keyword>
<dbReference type="InterPro" id="IPR023214">
    <property type="entry name" value="HAD_sf"/>
</dbReference>
<feature type="transmembrane region" description="Helical" evidence="10">
    <location>
        <begin position="146"/>
        <end position="162"/>
    </location>
</feature>
<dbReference type="Gene3D" id="3.40.50.1000">
    <property type="entry name" value="HAD superfamily/HAD-like"/>
    <property type="match status" value="1"/>
</dbReference>
<keyword evidence="4 10" id="KW-0547">Nucleotide-binding</keyword>
<sequence>MAAVSNNANGLHSLQDLINETAVDLRRDRGVAIGITALAGMAIVNNHANGLHNLQDLNNETVDLENVAIEEVFAQLRCTTEGLTTDEGNNRLAIFGSNKLEEKTENKVLKFLGFMWNPLSWVMEAAALMAIVLANGQGMPPDWEDFLGILVLLLVNSTISFLEENNAGNAAAALMAHLAPKTKVLRDGKWSEQDAVILVPGDVISIKLGDIIPADARLLDGDPLKIDQSALTGESMPATKKSGDEVFSGSTCKQGEIEAVVIATGVHTFFGKAAHLVDSTNNVGHFQKVLTAIGNSCIISIAIGIIVEILVMYPIQHRPYREGINNLLVLLIGGIPIAMPTVLSVTMAIGSHQLSQQGAITKRMTAIEEMAGMDVLCSDKTGTLTLNKLTVDNNLIEVFARGVDKDLVCLLAARASRLENQDAIDAAIVGILADPKEARANITEIHFLPFNPVEKRTALTYIDHSNGKWYRASKGAPEQILDLAVNKVEIAASVHSVIDKFAERGLRSLAVARQEVPERNKESAGGPWEFCGLLPLFDPPRHDSAETIRRALNLGVNVKMITGDQLAIGKETGCRLGMGSNMYPSSSLLGQHKDESLAALPIDELIEKADGFAGVFPEHKYEIVKRLQDRKHICGMTGDGVNDAPALKKADIGIAVADATDAARSASDIVLTEPGLSVIISAVLTSRAIFQRMKNYTIYAVSITIRIVLGFLLLALIWKFDFSPFMVLIIAILNDGTIMTISKDRVKPSPLPDRWKLKEIFATGIVLGAYLAMMTVIFFWAIHKTDFFSSHFHVHPIGGNLKEETSAVYLQVSIVSQALIFVTRSRSWSFVERPGLLLMSAFVIAQLIATFLAVYANWGFAQVQGIGWGWAGVIWLYSLIFYLPLDPIKFVIRYILSGKAWDNMLDSKTAFTRQKNFGKEAREAQWATAQRTLHGLHPPEFRESSALAGSKETLGGMADQAKRRAEIARLREAHTLKGHVESVVRLKGLDINTIQQSYTV</sequence>
<dbReference type="InterPro" id="IPR059000">
    <property type="entry name" value="ATPase_P-type_domA"/>
</dbReference>
<dbReference type="Gene3D" id="1.20.1110.10">
    <property type="entry name" value="Calcium-transporting ATPase, transmembrane domain"/>
    <property type="match status" value="1"/>
</dbReference>
<keyword evidence="10" id="KW-0813">Transport</keyword>
<evidence type="ECO:0000256" key="3">
    <source>
        <dbReference type="ARBA" id="ARBA00022692"/>
    </source>
</evidence>
<keyword evidence="13" id="KW-1185">Reference proteome</keyword>
<dbReference type="Gene3D" id="6.10.140.890">
    <property type="match status" value="1"/>
</dbReference>